<dbReference type="Proteomes" id="UP001600165">
    <property type="component" value="Unassembled WGS sequence"/>
</dbReference>
<dbReference type="RefSeq" id="WP_377963496.1">
    <property type="nucleotide sequence ID" value="NZ_JBHZOL010000049.1"/>
</dbReference>
<dbReference type="EMBL" id="JBHZOL010000049">
    <property type="protein sequence ID" value="MFE4106082.1"/>
    <property type="molecule type" value="Genomic_DNA"/>
</dbReference>
<proteinExistence type="predicted"/>
<comment type="caution">
    <text evidence="1">The sequence shown here is derived from an EMBL/GenBank/DDBJ whole genome shotgun (WGS) entry which is preliminary data.</text>
</comment>
<accession>A0ABW6ID26</accession>
<protein>
    <submittedName>
        <fullName evidence="1">Uncharacterized protein</fullName>
    </submittedName>
</protein>
<name>A0ABW6ID26_9CYAN</name>
<reference evidence="1 2" key="1">
    <citation type="submission" date="2024-10" db="EMBL/GenBank/DDBJ databases">
        <authorList>
            <person name="Ratan Roy A."/>
            <person name="Morales Sandoval P.H."/>
            <person name="De Los Santos Villalobos S."/>
            <person name="Chakraborty S."/>
            <person name="Mukherjee J."/>
        </authorList>
    </citation>
    <scope>NUCLEOTIDE SEQUENCE [LARGE SCALE GENOMIC DNA]</scope>
    <source>
        <strain evidence="1 2">S1</strain>
    </source>
</reference>
<organism evidence="1 2">
    <name type="scientific">Almyronema epifaneia S1</name>
    <dbReference type="NCBI Taxonomy" id="2991925"/>
    <lineage>
        <taxon>Bacteria</taxon>
        <taxon>Bacillati</taxon>
        <taxon>Cyanobacteriota</taxon>
        <taxon>Cyanophyceae</taxon>
        <taxon>Nodosilineales</taxon>
        <taxon>Nodosilineaceae</taxon>
        <taxon>Almyronema</taxon>
        <taxon>Almyronema epifaneia</taxon>
    </lineage>
</organism>
<keyword evidence="2" id="KW-1185">Reference proteome</keyword>
<evidence type="ECO:0000313" key="1">
    <source>
        <dbReference type="EMBL" id="MFE4106082.1"/>
    </source>
</evidence>
<gene>
    <name evidence="1" type="ORF">ACFVKH_07340</name>
</gene>
<sequence>MMISQISQTVSAAGLSALAQTTQPAQPYSRDRGLYCSINYAQHHSAQHYSYLELLVGDG</sequence>
<evidence type="ECO:0000313" key="2">
    <source>
        <dbReference type="Proteomes" id="UP001600165"/>
    </source>
</evidence>